<keyword evidence="1" id="KW-0812">Transmembrane</keyword>
<feature type="transmembrane region" description="Helical" evidence="1">
    <location>
        <begin position="6"/>
        <end position="23"/>
    </location>
</feature>
<evidence type="ECO:0000313" key="3">
    <source>
        <dbReference type="Proteomes" id="UP001145742"/>
    </source>
</evidence>
<keyword evidence="3" id="KW-1185">Reference proteome</keyword>
<accession>A0ABQ9DVK7</accession>
<evidence type="ECO:0000313" key="2">
    <source>
        <dbReference type="EMBL" id="KAJ7428919.1"/>
    </source>
</evidence>
<reference evidence="2" key="1">
    <citation type="submission" date="2019-10" db="EMBL/GenBank/DDBJ databases">
        <authorList>
            <person name="Soares A.E.R."/>
            <person name="Aleixo A."/>
            <person name="Schneider P."/>
            <person name="Miyaki C.Y."/>
            <person name="Schneider M.P."/>
            <person name="Mello C."/>
            <person name="Vasconcelos A.T.R."/>
        </authorList>
    </citation>
    <scope>NUCLEOTIDE SEQUENCE</scope>
    <source>
        <tissue evidence="2">Muscle</tissue>
    </source>
</reference>
<proteinExistence type="predicted"/>
<keyword evidence="1" id="KW-1133">Transmembrane helix</keyword>
<gene>
    <name evidence="2" type="ORF">WISP_00455</name>
</gene>
<name>A0ABQ9DVK7_9PASS</name>
<evidence type="ECO:0000256" key="1">
    <source>
        <dbReference type="SAM" id="Phobius"/>
    </source>
</evidence>
<organism evidence="2 3">
    <name type="scientific">Willisornis vidua</name>
    <name type="common">Xingu scale-backed antbird</name>
    <dbReference type="NCBI Taxonomy" id="1566151"/>
    <lineage>
        <taxon>Eukaryota</taxon>
        <taxon>Metazoa</taxon>
        <taxon>Chordata</taxon>
        <taxon>Craniata</taxon>
        <taxon>Vertebrata</taxon>
        <taxon>Euteleostomi</taxon>
        <taxon>Archelosauria</taxon>
        <taxon>Archosauria</taxon>
        <taxon>Dinosauria</taxon>
        <taxon>Saurischia</taxon>
        <taxon>Theropoda</taxon>
        <taxon>Coelurosauria</taxon>
        <taxon>Aves</taxon>
        <taxon>Neognathae</taxon>
        <taxon>Neoaves</taxon>
        <taxon>Telluraves</taxon>
        <taxon>Australaves</taxon>
        <taxon>Passeriformes</taxon>
        <taxon>Thamnophilidae</taxon>
        <taxon>Willisornis</taxon>
    </lineage>
</organism>
<comment type="caution">
    <text evidence="2">The sequence shown here is derived from an EMBL/GenBank/DDBJ whole genome shotgun (WGS) entry which is preliminary data.</text>
</comment>
<keyword evidence="1" id="KW-0472">Membrane</keyword>
<dbReference type="EMBL" id="WHWB01005531">
    <property type="protein sequence ID" value="KAJ7428919.1"/>
    <property type="molecule type" value="Genomic_DNA"/>
</dbReference>
<sequence>MVTLSVITAIIIISLIGFGVWKLQPGKRERNGYNTMPNSEYQQCVWVRIQILSMWIPGWIQVCDPGQNLMDLVFSTGADA</sequence>
<protein>
    <submittedName>
        <fullName evidence="2">Uncharacterized protein</fullName>
    </submittedName>
</protein>
<dbReference type="Proteomes" id="UP001145742">
    <property type="component" value="Unassembled WGS sequence"/>
</dbReference>